<protein>
    <submittedName>
        <fullName evidence="2">Uncharacterized protein</fullName>
    </submittedName>
</protein>
<dbReference type="AlphaFoldDB" id="A0A9P1IST5"/>
<dbReference type="EMBL" id="CANHGI010000005">
    <property type="protein sequence ID" value="CAI5451445.1"/>
    <property type="molecule type" value="Genomic_DNA"/>
</dbReference>
<feature type="region of interest" description="Disordered" evidence="1">
    <location>
        <begin position="63"/>
        <end position="87"/>
    </location>
</feature>
<proteinExistence type="predicted"/>
<accession>A0A9P1IST5</accession>
<organism evidence="2 3">
    <name type="scientific">Caenorhabditis angaria</name>
    <dbReference type="NCBI Taxonomy" id="860376"/>
    <lineage>
        <taxon>Eukaryota</taxon>
        <taxon>Metazoa</taxon>
        <taxon>Ecdysozoa</taxon>
        <taxon>Nematoda</taxon>
        <taxon>Chromadorea</taxon>
        <taxon>Rhabditida</taxon>
        <taxon>Rhabditina</taxon>
        <taxon>Rhabditomorpha</taxon>
        <taxon>Rhabditoidea</taxon>
        <taxon>Rhabditidae</taxon>
        <taxon>Peloderinae</taxon>
        <taxon>Caenorhabditis</taxon>
    </lineage>
</organism>
<evidence type="ECO:0000313" key="3">
    <source>
        <dbReference type="Proteomes" id="UP001152747"/>
    </source>
</evidence>
<evidence type="ECO:0000313" key="2">
    <source>
        <dbReference type="EMBL" id="CAI5451445.1"/>
    </source>
</evidence>
<keyword evidence="3" id="KW-1185">Reference proteome</keyword>
<gene>
    <name evidence="2" type="ORF">CAMP_LOCUS14082</name>
</gene>
<evidence type="ECO:0000256" key="1">
    <source>
        <dbReference type="SAM" id="MobiDB-lite"/>
    </source>
</evidence>
<sequence>MTNMSKMPYPMPKKFPSTLERLGYRSYNLIENRTSRDGAGGDSAALPHLATFRRCCQKGSNAWQRCHKKQQQNSRILSKSSRHSTSH</sequence>
<dbReference type="Proteomes" id="UP001152747">
    <property type="component" value="Unassembled WGS sequence"/>
</dbReference>
<comment type="caution">
    <text evidence="2">The sequence shown here is derived from an EMBL/GenBank/DDBJ whole genome shotgun (WGS) entry which is preliminary data.</text>
</comment>
<name>A0A9P1IST5_9PELO</name>
<reference evidence="2" key="1">
    <citation type="submission" date="2022-11" db="EMBL/GenBank/DDBJ databases">
        <authorList>
            <person name="Kikuchi T."/>
        </authorList>
    </citation>
    <scope>NUCLEOTIDE SEQUENCE</scope>
    <source>
        <strain evidence="2">PS1010</strain>
    </source>
</reference>